<dbReference type="EMBL" id="FWFF01000013">
    <property type="protein sequence ID" value="SLM97860.1"/>
    <property type="molecule type" value="Genomic_DNA"/>
</dbReference>
<dbReference type="Proteomes" id="UP000196581">
    <property type="component" value="Unassembled WGS sequence"/>
</dbReference>
<feature type="compositionally biased region" description="Basic and acidic residues" evidence="1">
    <location>
        <begin position="16"/>
        <end position="37"/>
    </location>
</feature>
<evidence type="ECO:0000313" key="3">
    <source>
        <dbReference type="Proteomes" id="UP000196581"/>
    </source>
</evidence>
<gene>
    <name evidence="2" type="ORF">FM105_07830</name>
</gene>
<protein>
    <submittedName>
        <fullName evidence="2">Uncharacterized protein</fullName>
    </submittedName>
</protein>
<sequence length="37" mass="4178">MDRPGTCPRHPLSIRAEVRTAAGDRTECRHEASTRSR</sequence>
<accession>A0A1X6XFF5</accession>
<evidence type="ECO:0000256" key="1">
    <source>
        <dbReference type="SAM" id="MobiDB-lite"/>
    </source>
</evidence>
<organism evidence="2 3">
    <name type="scientific">Brevibacterium yomogidense</name>
    <dbReference type="NCBI Taxonomy" id="946573"/>
    <lineage>
        <taxon>Bacteria</taxon>
        <taxon>Bacillati</taxon>
        <taxon>Actinomycetota</taxon>
        <taxon>Actinomycetes</taxon>
        <taxon>Micrococcales</taxon>
        <taxon>Brevibacteriaceae</taxon>
        <taxon>Brevibacterium</taxon>
    </lineage>
</organism>
<evidence type="ECO:0000313" key="2">
    <source>
        <dbReference type="EMBL" id="SLM97860.1"/>
    </source>
</evidence>
<dbReference type="AlphaFoldDB" id="A0A1X6XFF5"/>
<proteinExistence type="predicted"/>
<keyword evidence="3" id="KW-1185">Reference proteome</keyword>
<name>A0A1X6XFF5_9MICO</name>
<feature type="region of interest" description="Disordered" evidence="1">
    <location>
        <begin position="1"/>
        <end position="37"/>
    </location>
</feature>
<reference evidence="3" key="1">
    <citation type="submission" date="2017-02" db="EMBL/GenBank/DDBJ databases">
        <authorList>
            <person name="Dridi B."/>
        </authorList>
    </citation>
    <scope>NUCLEOTIDE SEQUENCE [LARGE SCALE GENOMIC DNA]</scope>
    <source>
        <strain evidence="3">B Co 03.10</strain>
    </source>
</reference>